<evidence type="ECO:0000256" key="2">
    <source>
        <dbReference type="ARBA" id="ARBA00022679"/>
    </source>
</evidence>
<protein>
    <submittedName>
        <fullName evidence="6">Putative RNA-dependent RNA polymerase</fullName>
    </submittedName>
</protein>
<dbReference type="EMBL" id="HQ541326">
    <property type="protein sequence ID" value="ADV15444.1"/>
    <property type="molecule type" value="Genomic_RNA"/>
</dbReference>
<keyword evidence="1 6" id="KW-0696">RNA-directed RNA polymerase</keyword>
<keyword evidence="3" id="KW-0548">Nucleotidyltransferase</keyword>
<dbReference type="GO" id="GO:0003968">
    <property type="term" value="F:RNA-directed RNA polymerase activity"/>
    <property type="evidence" value="ECO:0007669"/>
    <property type="project" value="UniProtKB-KW"/>
</dbReference>
<evidence type="ECO:0000256" key="4">
    <source>
        <dbReference type="ARBA" id="ARBA00022953"/>
    </source>
</evidence>
<dbReference type="GO" id="GO:0003723">
    <property type="term" value="F:RNA binding"/>
    <property type="evidence" value="ECO:0007669"/>
    <property type="project" value="InterPro"/>
</dbReference>
<dbReference type="Pfam" id="PF00680">
    <property type="entry name" value="RdRP_1"/>
    <property type="match status" value="1"/>
</dbReference>
<organism evidence="6">
    <name type="scientific">Heterobasidion partitivirus 5</name>
    <dbReference type="NCBI Taxonomy" id="942043"/>
    <lineage>
        <taxon>Viruses</taxon>
        <taxon>Riboviria</taxon>
        <taxon>Orthornavirae</taxon>
        <taxon>Pisuviricota</taxon>
        <taxon>Duplopiviricetes</taxon>
        <taxon>Durnavirales</taxon>
        <taxon>Partitiviridae</taxon>
    </lineage>
</organism>
<accession>E7E1F1</accession>
<reference evidence="6" key="1">
    <citation type="journal article" date="2011" name="Fungal Biol.">
        <title>Species of Heterobasidion host a diverse pool of partitiviruses with global distribution and interspecies transmission.</title>
        <authorList>
            <person name="Vainio E.J."/>
            <person name="Hakanpaa J."/>
            <person name="Dai Y.C."/>
            <person name="Hansen E."/>
            <person name="Korhonen K."/>
            <person name="Hantula J."/>
        </authorList>
    </citation>
    <scope>NUCLEOTIDE SEQUENCE</scope>
    <source>
        <strain evidence="6">HetRV5-pa1</strain>
    </source>
</reference>
<evidence type="ECO:0000259" key="5">
    <source>
        <dbReference type="Pfam" id="PF00680"/>
    </source>
</evidence>
<name>E7E1F1_9VIRU</name>
<dbReference type="SUPFAM" id="SSF56672">
    <property type="entry name" value="DNA/RNA polymerases"/>
    <property type="match status" value="1"/>
</dbReference>
<proteinExistence type="predicted"/>
<dbReference type="GO" id="GO:0006351">
    <property type="term" value="P:DNA-templated transcription"/>
    <property type="evidence" value="ECO:0007669"/>
    <property type="project" value="InterPro"/>
</dbReference>
<evidence type="ECO:0000256" key="3">
    <source>
        <dbReference type="ARBA" id="ARBA00022695"/>
    </source>
</evidence>
<sequence>MNTLITQFNRITNFFFQTSNLELVGSYHHHPHTNVPLESHHIAHRETLDHAFRKYLYPHEINHITQELRRSEMTQDAILDDFFANDVEPHEIPFDTHVLKGLDSMERAFAPPVKCQPCHINDVEHHYPYKWQVNAEPPFSTDQYFLNNRKTFGEYYDEDSGTFTKYVDPNDAQRRYGTRISANFLSALTPAKFGFMKGSIFSWTRRWHHIIKSGFTDLTGLESTSYLKDRFIFPMLLHTKTAIVKRDDPNKMRTIWGCSKPWIIADTMFYWEYIAYLKLNPGCTPMLWGYETFTGGWLRLNAALFSSYLQHSFLTLDWKRFDKRAYFKLIHAIMLRVRNFLDFDNGYVPNTSYPSTSSDWSQSKAQKLQNLWLWTLECLYFSAIVLPDGRMYKRRFAGIPSGLFITQLLDSWYNYTMLATLLSALGLDPDACIIKVQGDDSIVRLGIFLPPDAHDAFLHKMQTLADFYFKAVISLEKSELRNELNHCEVLSYRHVHGLPYRDEIAMLAQFYHSKAKVPTPSITMAQAIGFAYASCGNNIRVLLVLEDVYNYYKSQGYEPNRAGLTITFGDSPDAVIPHYDLSHFPSQFEIKQFLLSYNYHNKEAAARTWPQTYFLNPPCVRTYV</sequence>
<keyword evidence="4" id="KW-0693">Viral RNA replication</keyword>
<keyword evidence="2" id="KW-0808">Transferase</keyword>
<dbReference type="InterPro" id="IPR001205">
    <property type="entry name" value="RNA-dir_pol_C"/>
</dbReference>
<dbReference type="InterPro" id="IPR043502">
    <property type="entry name" value="DNA/RNA_pol_sf"/>
</dbReference>
<evidence type="ECO:0000256" key="1">
    <source>
        <dbReference type="ARBA" id="ARBA00022484"/>
    </source>
</evidence>
<evidence type="ECO:0000313" key="6">
    <source>
        <dbReference type="EMBL" id="ADV15444.1"/>
    </source>
</evidence>
<feature type="domain" description="RNA-directed RNA polymerase C-terminal" evidence="5">
    <location>
        <begin position="248"/>
        <end position="527"/>
    </location>
</feature>